<dbReference type="InterPro" id="IPR025194">
    <property type="entry name" value="RodZ-like_C"/>
</dbReference>
<feature type="domain" description="Cytoskeleton protein RodZ-like C-terminal" evidence="2">
    <location>
        <begin position="312"/>
        <end position="379"/>
    </location>
</feature>
<evidence type="ECO:0000259" key="2">
    <source>
        <dbReference type="Pfam" id="PF13464"/>
    </source>
</evidence>
<dbReference type="RefSeq" id="WP_338275989.1">
    <property type="nucleotide sequence ID" value="NZ_AP027266.1"/>
</dbReference>
<evidence type="ECO:0000313" key="3">
    <source>
        <dbReference type="EMBL" id="BDW85275.1"/>
    </source>
</evidence>
<sequence length="417" mass="43783">MGQDHDQWQGQGEVQPSASPAVAGAFDGYDVTDVPLGDLMRGERATLGKSLLDVERELKIRAAYIAAIENGDVGAFSSAGFIAGYVRSYARYLGIDPEWTFRRFCDETGFYGVHGPSAQQARAAKREVSDAPPRRVDPNEVIQSARISFAPERERLFSGMEPGALGSAAVLVALVLGLGYGAWSVLHDIQRLQIAPVDEAPVPLAQLDPLAGATQGAFAVAQEFDIAVPGPDNFGRIYRPEALETPVLTPRDGALAQLDPDEVGTLGGLDVAPTRDVPRLALAGSVAAEPRATEEPASVRVTEARSDELVIFAVRPSWVRVTSASGATLFEGTLNRGDSYTVPESAEAPLLRSGNAGSVYFAVNGVTMGPAGPGATIARDVVLSADAISTTYAMADAAADPDLPEVAELILSGDPAR</sequence>
<keyword evidence="1" id="KW-1133">Transmembrane helix</keyword>
<reference evidence="3 4" key="1">
    <citation type="submission" date="2023-01" db="EMBL/GenBank/DDBJ databases">
        <title>Complete genome sequence of Roseicyclus marinus strain Dej080120_10.</title>
        <authorList>
            <person name="Ueki S."/>
            <person name="Maruyama F."/>
        </authorList>
    </citation>
    <scope>NUCLEOTIDE SEQUENCE [LARGE SCALE GENOMIC DNA]</scope>
    <source>
        <strain evidence="3 4">Dej080120_10</strain>
    </source>
</reference>
<dbReference type="PANTHER" id="PTHR34475">
    <property type="match status" value="1"/>
</dbReference>
<evidence type="ECO:0000313" key="4">
    <source>
        <dbReference type="Proteomes" id="UP001337723"/>
    </source>
</evidence>
<dbReference type="PANTHER" id="PTHR34475:SF1">
    <property type="entry name" value="CYTOSKELETON PROTEIN RODZ"/>
    <property type="match status" value="1"/>
</dbReference>
<organism evidence="3 4">
    <name type="scientific">Roseicyclus marinus</name>
    <dbReference type="NCBI Taxonomy" id="2161673"/>
    <lineage>
        <taxon>Bacteria</taxon>
        <taxon>Pseudomonadati</taxon>
        <taxon>Pseudomonadota</taxon>
        <taxon>Alphaproteobacteria</taxon>
        <taxon>Rhodobacterales</taxon>
        <taxon>Roseobacteraceae</taxon>
        <taxon>Roseicyclus</taxon>
    </lineage>
</organism>
<dbReference type="EMBL" id="AP027266">
    <property type="protein sequence ID" value="BDW85275.1"/>
    <property type="molecule type" value="Genomic_DNA"/>
</dbReference>
<dbReference type="InterPro" id="IPR010982">
    <property type="entry name" value="Lambda_DNA-bd_dom_sf"/>
</dbReference>
<dbReference type="Proteomes" id="UP001337723">
    <property type="component" value="Chromosome"/>
</dbReference>
<protein>
    <submittedName>
        <fullName evidence="3">4-hydroxy-3-methylbut-2-en-1-yl diphosphate synthase</fullName>
    </submittedName>
</protein>
<keyword evidence="4" id="KW-1185">Reference proteome</keyword>
<name>A0AA48KKN3_9RHOB</name>
<dbReference type="KEGG" id="rmai:MACH21_14520"/>
<dbReference type="Gene3D" id="1.10.260.40">
    <property type="entry name" value="lambda repressor-like DNA-binding domains"/>
    <property type="match status" value="1"/>
</dbReference>
<keyword evidence="1" id="KW-0812">Transmembrane</keyword>
<feature type="transmembrane region" description="Helical" evidence="1">
    <location>
        <begin position="163"/>
        <end position="183"/>
    </location>
</feature>
<dbReference type="Pfam" id="PF13413">
    <property type="entry name" value="HTH_25"/>
    <property type="match status" value="1"/>
</dbReference>
<accession>A0AA48KKN3</accession>
<keyword evidence="1" id="KW-0472">Membrane</keyword>
<dbReference type="Pfam" id="PF13464">
    <property type="entry name" value="RodZ_C"/>
    <property type="match status" value="1"/>
</dbReference>
<dbReference type="InterPro" id="IPR050400">
    <property type="entry name" value="Bact_Cytoskel_RodZ"/>
</dbReference>
<proteinExistence type="predicted"/>
<dbReference type="AlphaFoldDB" id="A0AA48KKN3"/>
<evidence type="ECO:0000256" key="1">
    <source>
        <dbReference type="SAM" id="Phobius"/>
    </source>
</evidence>
<gene>
    <name evidence="3" type="ORF">MACH21_14520</name>
</gene>
<dbReference type="GO" id="GO:0003677">
    <property type="term" value="F:DNA binding"/>
    <property type="evidence" value="ECO:0007669"/>
    <property type="project" value="InterPro"/>
</dbReference>